<feature type="binding site" evidence="2">
    <location>
        <begin position="67"/>
        <end position="71"/>
    </location>
    <ligand>
        <name>D-ribulose 5-phosphate</name>
        <dbReference type="ChEBI" id="CHEBI:58121"/>
    </ligand>
</feature>
<proteinExistence type="inferred from homology"/>
<dbReference type="InterPro" id="IPR036569">
    <property type="entry name" value="RpiB_LacA_LacB_sf"/>
</dbReference>
<dbReference type="Proteomes" id="UP000178099">
    <property type="component" value="Unassembled WGS sequence"/>
</dbReference>
<evidence type="ECO:0000256" key="2">
    <source>
        <dbReference type="PIRSR" id="PIRSR005384-2"/>
    </source>
</evidence>
<dbReference type="PANTHER" id="PTHR30345">
    <property type="entry name" value="RIBOSE-5-PHOSPHATE ISOMERASE B"/>
    <property type="match status" value="1"/>
</dbReference>
<sequence length="147" mass="16082">MRIILGSDHAGFALKEVLIAYLRERGFEVEDKGPSSYDEADDYPDFTVPVARAVAEDATARGIIIGGSGQGEAIAANRIKGVRTTVYYGGNTEVLRIAREHNDANVLSLGARFMSEDEAKEAVMLWLETPFSGAERHIRRINKIDAA</sequence>
<evidence type="ECO:0000256" key="1">
    <source>
        <dbReference type="ARBA" id="ARBA00008754"/>
    </source>
</evidence>
<feature type="binding site" evidence="2">
    <location>
        <position position="136"/>
    </location>
    <ligand>
        <name>D-ribulose 5-phosphate</name>
        <dbReference type="ChEBI" id="CHEBI:58121"/>
    </ligand>
</feature>
<name>A0A1G2DES5_9BACT</name>
<dbReference type="NCBIfam" id="TIGR00689">
    <property type="entry name" value="rpiB_lacA_lacB"/>
    <property type="match status" value="1"/>
</dbReference>
<dbReference type="SUPFAM" id="SSF89623">
    <property type="entry name" value="Ribose/Galactose isomerase RpiB/AlsB"/>
    <property type="match status" value="1"/>
</dbReference>
<dbReference type="Gene3D" id="3.40.1400.10">
    <property type="entry name" value="Sugar-phosphate isomerase, RpiB/LacA/LacB"/>
    <property type="match status" value="1"/>
</dbReference>
<reference evidence="3 4" key="1">
    <citation type="journal article" date="2016" name="Nat. Commun.">
        <title>Thousands of microbial genomes shed light on interconnected biogeochemical processes in an aquifer system.</title>
        <authorList>
            <person name="Anantharaman K."/>
            <person name="Brown C.T."/>
            <person name="Hug L.A."/>
            <person name="Sharon I."/>
            <person name="Castelle C.J."/>
            <person name="Probst A.J."/>
            <person name="Thomas B.C."/>
            <person name="Singh A."/>
            <person name="Wilkins M.J."/>
            <person name="Karaoz U."/>
            <person name="Brodie E.L."/>
            <person name="Williams K.H."/>
            <person name="Hubbard S.S."/>
            <person name="Banfield J.F."/>
        </authorList>
    </citation>
    <scope>NUCLEOTIDE SEQUENCE [LARGE SCALE GENOMIC DNA]</scope>
</reference>
<feature type="binding site" evidence="2">
    <location>
        <position position="112"/>
    </location>
    <ligand>
        <name>D-ribulose 5-phosphate</name>
        <dbReference type="ChEBI" id="CHEBI:58121"/>
    </ligand>
</feature>
<dbReference type="PIRSF" id="PIRSF005384">
    <property type="entry name" value="RpiB_LacA_B"/>
    <property type="match status" value="1"/>
</dbReference>
<feature type="binding site" evidence="2">
    <location>
        <position position="140"/>
    </location>
    <ligand>
        <name>D-ribulose 5-phosphate</name>
        <dbReference type="ChEBI" id="CHEBI:58121"/>
    </ligand>
</feature>
<protein>
    <submittedName>
        <fullName evidence="3">Ribose-5-phosphate isomerase</fullName>
    </submittedName>
</protein>
<gene>
    <name evidence="3" type="ORF">A3D67_02495</name>
</gene>
<accession>A0A1G2DES5</accession>
<keyword evidence="3" id="KW-0413">Isomerase</keyword>
<dbReference type="PANTHER" id="PTHR30345:SF0">
    <property type="entry name" value="DNA DAMAGE-REPAIR_TOLERATION PROTEIN DRT102"/>
    <property type="match status" value="1"/>
</dbReference>
<evidence type="ECO:0000313" key="3">
    <source>
        <dbReference type="EMBL" id="OGZ12109.1"/>
    </source>
</evidence>
<dbReference type="GO" id="GO:0019316">
    <property type="term" value="P:D-allose catabolic process"/>
    <property type="evidence" value="ECO:0007669"/>
    <property type="project" value="TreeGrafter"/>
</dbReference>
<dbReference type="NCBIfam" id="NF004051">
    <property type="entry name" value="PRK05571.1"/>
    <property type="match status" value="1"/>
</dbReference>
<dbReference type="Pfam" id="PF02502">
    <property type="entry name" value="LacAB_rpiB"/>
    <property type="match status" value="1"/>
</dbReference>
<dbReference type="GO" id="GO:0004751">
    <property type="term" value="F:ribose-5-phosphate isomerase activity"/>
    <property type="evidence" value="ECO:0007669"/>
    <property type="project" value="TreeGrafter"/>
</dbReference>
<dbReference type="GO" id="GO:0009052">
    <property type="term" value="P:pentose-phosphate shunt, non-oxidative branch"/>
    <property type="evidence" value="ECO:0007669"/>
    <property type="project" value="TreeGrafter"/>
</dbReference>
<comment type="similarity">
    <text evidence="1">Belongs to the LacAB/RpiB family.</text>
</comment>
<feature type="binding site" evidence="2">
    <location>
        <position position="102"/>
    </location>
    <ligand>
        <name>D-ribulose 5-phosphate</name>
        <dbReference type="ChEBI" id="CHEBI:58121"/>
    </ligand>
</feature>
<dbReference type="AlphaFoldDB" id="A0A1G2DES5"/>
<dbReference type="InterPro" id="IPR003500">
    <property type="entry name" value="RpiB_LacA_LacB"/>
</dbReference>
<comment type="caution">
    <text evidence="3">The sequence shown here is derived from an EMBL/GenBank/DDBJ whole genome shotgun (WGS) entry which is preliminary data.</text>
</comment>
<feature type="binding site" evidence="2">
    <location>
        <begin position="8"/>
        <end position="9"/>
    </location>
    <ligand>
        <name>D-ribulose 5-phosphate</name>
        <dbReference type="ChEBI" id="CHEBI:58121"/>
    </ligand>
</feature>
<organism evidence="3 4">
    <name type="scientific">Candidatus Lloydbacteria bacterium RIFCSPHIGHO2_02_FULL_51_22</name>
    <dbReference type="NCBI Taxonomy" id="1798663"/>
    <lineage>
        <taxon>Bacteria</taxon>
        <taxon>Candidatus Lloydiibacteriota</taxon>
    </lineage>
</organism>
<dbReference type="EMBL" id="MHLN01000010">
    <property type="protein sequence ID" value="OGZ12109.1"/>
    <property type="molecule type" value="Genomic_DNA"/>
</dbReference>
<evidence type="ECO:0000313" key="4">
    <source>
        <dbReference type="Proteomes" id="UP000178099"/>
    </source>
</evidence>